<dbReference type="AlphaFoldDB" id="A0A419T0A0"/>
<dbReference type="EMBL" id="MCIA01000025">
    <property type="protein sequence ID" value="RKD30876.1"/>
    <property type="molecule type" value="Genomic_DNA"/>
</dbReference>
<proteinExistence type="predicted"/>
<dbReference type="GO" id="GO:0003700">
    <property type="term" value="F:DNA-binding transcription factor activity"/>
    <property type="evidence" value="ECO:0007669"/>
    <property type="project" value="InterPro"/>
</dbReference>
<sequence>MRLHRLLGILSILLSRKTISAKELSVKFQVSLRTIYRDIKAIEEAGIPLYAIPGNGGGIGIVEEYKLNKTVLTGDEINYLMTGIAGLKTITDTEKLQILLMKLFPANPYIVADLDILIDFSAWNKNATEVLKQNVNIIRMAIMSNNYLQIEYLSSNRRSNLIIAPYKVIFKSAAWYLFGKSTVNSEFHFYKISRIVKMEIINEQFVPVNAEIPADWSDDFTNDRGEKITLAFDQSMEYRVIDIFGKDNYEHGSDGSIIVNFHCSNRNWLIHFVLGFGINIEIIYPPDLKKEYLDYIKRIILKNHC</sequence>
<dbReference type="OrthoDB" id="3175596at2"/>
<name>A0A419T0A0_9FIRM</name>
<keyword evidence="5" id="KW-1185">Reference proteome</keyword>
<keyword evidence="2" id="KW-0804">Transcription</keyword>
<dbReference type="InterPro" id="IPR036390">
    <property type="entry name" value="WH_DNA-bd_sf"/>
</dbReference>
<evidence type="ECO:0000313" key="5">
    <source>
        <dbReference type="Proteomes" id="UP000284277"/>
    </source>
</evidence>
<accession>A0A419T0A0</accession>
<dbReference type="InterPro" id="IPR051534">
    <property type="entry name" value="CBASS_pafABC_assoc_protein"/>
</dbReference>
<evidence type="ECO:0000256" key="1">
    <source>
        <dbReference type="ARBA" id="ARBA00023015"/>
    </source>
</evidence>
<dbReference type="Gene3D" id="1.10.10.10">
    <property type="entry name" value="Winged helix-like DNA-binding domain superfamily/Winged helix DNA-binding domain"/>
    <property type="match status" value="1"/>
</dbReference>
<dbReference type="Pfam" id="PF13280">
    <property type="entry name" value="WYL"/>
    <property type="match status" value="1"/>
</dbReference>
<gene>
    <name evidence="4" type="ORF">BET01_21075</name>
</gene>
<dbReference type="PROSITE" id="PS52050">
    <property type="entry name" value="WYL"/>
    <property type="match status" value="1"/>
</dbReference>
<dbReference type="RefSeq" id="WP_120197421.1">
    <property type="nucleotide sequence ID" value="NZ_MCIA01000025.1"/>
</dbReference>
<dbReference type="Proteomes" id="UP000284277">
    <property type="component" value="Unassembled WGS sequence"/>
</dbReference>
<comment type="caution">
    <text evidence="4">The sequence shown here is derived from an EMBL/GenBank/DDBJ whole genome shotgun (WGS) entry which is preliminary data.</text>
</comment>
<dbReference type="InterPro" id="IPR057727">
    <property type="entry name" value="WCX_dom"/>
</dbReference>
<dbReference type="PANTHER" id="PTHR34580:SF1">
    <property type="entry name" value="PROTEIN PAFC"/>
    <property type="match status" value="1"/>
</dbReference>
<dbReference type="InterPro" id="IPR036388">
    <property type="entry name" value="WH-like_DNA-bd_sf"/>
</dbReference>
<organism evidence="4 5">
    <name type="scientific">Lacrimispora algidixylanolytica</name>
    <dbReference type="NCBI Taxonomy" id="94868"/>
    <lineage>
        <taxon>Bacteria</taxon>
        <taxon>Bacillati</taxon>
        <taxon>Bacillota</taxon>
        <taxon>Clostridia</taxon>
        <taxon>Lachnospirales</taxon>
        <taxon>Lachnospiraceae</taxon>
        <taxon>Lacrimispora</taxon>
    </lineage>
</organism>
<dbReference type="PROSITE" id="PS51000">
    <property type="entry name" value="HTH_DEOR_2"/>
    <property type="match status" value="1"/>
</dbReference>
<evidence type="ECO:0000256" key="2">
    <source>
        <dbReference type="ARBA" id="ARBA00023163"/>
    </source>
</evidence>
<protein>
    <recommendedName>
        <fullName evidence="3">HTH deoR-type domain-containing protein</fullName>
    </recommendedName>
</protein>
<dbReference type="PANTHER" id="PTHR34580">
    <property type="match status" value="1"/>
</dbReference>
<dbReference type="Pfam" id="PF08279">
    <property type="entry name" value="HTH_11"/>
    <property type="match status" value="1"/>
</dbReference>
<dbReference type="InterPro" id="IPR028349">
    <property type="entry name" value="PafC-like"/>
</dbReference>
<dbReference type="SUPFAM" id="SSF46785">
    <property type="entry name" value="Winged helix' DNA-binding domain"/>
    <property type="match status" value="1"/>
</dbReference>
<dbReference type="InterPro" id="IPR013196">
    <property type="entry name" value="HTH_11"/>
</dbReference>
<keyword evidence="1" id="KW-0805">Transcription regulation</keyword>
<evidence type="ECO:0000259" key="3">
    <source>
        <dbReference type="PROSITE" id="PS51000"/>
    </source>
</evidence>
<evidence type="ECO:0000313" key="4">
    <source>
        <dbReference type="EMBL" id="RKD30876.1"/>
    </source>
</evidence>
<feature type="domain" description="HTH deoR-type" evidence="3">
    <location>
        <begin position="2"/>
        <end position="60"/>
    </location>
</feature>
<dbReference type="PIRSF" id="PIRSF016838">
    <property type="entry name" value="PafC"/>
    <property type="match status" value="1"/>
</dbReference>
<dbReference type="InterPro" id="IPR026881">
    <property type="entry name" value="WYL_dom"/>
</dbReference>
<dbReference type="Pfam" id="PF25583">
    <property type="entry name" value="WCX"/>
    <property type="match status" value="1"/>
</dbReference>
<reference evidence="4 5" key="1">
    <citation type="submission" date="2016-08" db="EMBL/GenBank/DDBJ databases">
        <title>A new outlook on sporulation: Clostridium algidixylanolyticum.</title>
        <authorList>
            <person name="Poppleton D.I."/>
            <person name="Gribaldo S."/>
        </authorList>
    </citation>
    <scope>NUCLEOTIDE SEQUENCE [LARGE SCALE GENOMIC DNA]</scope>
    <source>
        <strain evidence="4 5">SPL73</strain>
    </source>
</reference>
<dbReference type="InterPro" id="IPR001034">
    <property type="entry name" value="DeoR_HTH"/>
</dbReference>